<dbReference type="InterPro" id="IPR005064">
    <property type="entry name" value="BUG"/>
</dbReference>
<dbReference type="InterPro" id="IPR042100">
    <property type="entry name" value="Bug_dom1"/>
</dbReference>
<organism evidence="1">
    <name type="scientific">marine metagenome</name>
    <dbReference type="NCBI Taxonomy" id="408172"/>
    <lineage>
        <taxon>unclassified sequences</taxon>
        <taxon>metagenomes</taxon>
        <taxon>ecological metagenomes</taxon>
    </lineage>
</organism>
<reference evidence="1" key="1">
    <citation type="submission" date="2018-05" db="EMBL/GenBank/DDBJ databases">
        <authorList>
            <person name="Lanie J.A."/>
            <person name="Ng W.-L."/>
            <person name="Kazmierczak K.M."/>
            <person name="Andrzejewski T.M."/>
            <person name="Davidsen T.M."/>
            <person name="Wayne K.J."/>
            <person name="Tettelin H."/>
            <person name="Glass J.I."/>
            <person name="Rusch D."/>
            <person name="Podicherti R."/>
            <person name="Tsui H.-C.T."/>
            <person name="Winkler M.E."/>
        </authorList>
    </citation>
    <scope>NUCLEOTIDE SEQUENCE</scope>
</reference>
<evidence type="ECO:0008006" key="2">
    <source>
        <dbReference type="Google" id="ProtNLM"/>
    </source>
</evidence>
<dbReference type="Gene3D" id="3.40.190.10">
    <property type="entry name" value="Periplasmic binding protein-like II"/>
    <property type="match status" value="1"/>
</dbReference>
<gene>
    <name evidence="1" type="ORF">METZ01_LOCUS99721</name>
</gene>
<dbReference type="Gene3D" id="3.40.190.150">
    <property type="entry name" value="Bordetella uptake gene, domain 1"/>
    <property type="match status" value="1"/>
</dbReference>
<dbReference type="PIRSF" id="PIRSF017082">
    <property type="entry name" value="YflP"/>
    <property type="match status" value="1"/>
</dbReference>
<dbReference type="AlphaFoldDB" id="A0A381W4M4"/>
<dbReference type="EMBL" id="UINC01010544">
    <property type="protein sequence ID" value="SVA46867.1"/>
    <property type="molecule type" value="Genomic_DNA"/>
</dbReference>
<accession>A0A381W4M4</accession>
<evidence type="ECO:0000313" key="1">
    <source>
        <dbReference type="EMBL" id="SVA46867.1"/>
    </source>
</evidence>
<dbReference type="PANTHER" id="PTHR42928:SF5">
    <property type="entry name" value="BLR1237 PROTEIN"/>
    <property type="match status" value="1"/>
</dbReference>
<proteinExistence type="predicted"/>
<dbReference type="SUPFAM" id="SSF53850">
    <property type="entry name" value="Periplasmic binding protein-like II"/>
    <property type="match status" value="1"/>
</dbReference>
<sequence length="329" mass="35485">MKKTLLRGLAVNACVLAAVAAYTPSVAVAAGQAPTCSTAKLIVPWKAGGGTQVIFAIFEKVVQKMNVESKIKLVMIPGQGGNKGAKEAAKAKPDGCTLFAIHQSAVTSYLNGRIPFHYNNFETIALLTSTPDIVGASKDVPWNNFAEFKEATLAAPGTVKVGATFGSTSQFYWLVLESKTGMKFKFVPYDGTRERMTAILSGAIDMGGLNVASGRKYLENGDLKGFAIAAAERSKHLPDMPTLKELGVDMIYALQRGIVAPKGTPRDIIDYWADVFKTAAADSEFLEQMDAKGTGVDYVGPDGYREWADKMFKEHEDIAIQIGLWKKTD</sequence>
<dbReference type="PANTHER" id="PTHR42928">
    <property type="entry name" value="TRICARBOXYLATE-BINDING PROTEIN"/>
    <property type="match status" value="1"/>
</dbReference>
<dbReference type="Pfam" id="PF03401">
    <property type="entry name" value="TctC"/>
    <property type="match status" value="1"/>
</dbReference>
<protein>
    <recommendedName>
        <fullName evidence="2">Tripartite tricarboxylate transporter substrate binding protein</fullName>
    </recommendedName>
</protein>
<dbReference type="CDD" id="cd07012">
    <property type="entry name" value="PBP2_Bug_TTT"/>
    <property type="match status" value="1"/>
</dbReference>
<name>A0A381W4M4_9ZZZZ</name>